<name>A0A9D3M0N1_ANGAN</name>
<dbReference type="AlphaFoldDB" id="A0A9D3M0N1"/>
<dbReference type="GO" id="GO:1901222">
    <property type="term" value="P:regulation of non-canonical NF-kappaB signal transduction"/>
    <property type="evidence" value="ECO:0007669"/>
    <property type="project" value="InterPro"/>
</dbReference>
<proteinExistence type="predicted"/>
<feature type="region of interest" description="Disordered" evidence="1">
    <location>
        <begin position="26"/>
        <end position="59"/>
    </location>
</feature>
<accession>A0A9D3M0N1</accession>
<dbReference type="PANTHER" id="PTHR14330">
    <property type="entry name" value="A-KINASE-INTERACTING PROTEIN 1"/>
    <property type="match status" value="1"/>
</dbReference>
<dbReference type="GO" id="GO:0005654">
    <property type="term" value="C:nucleoplasm"/>
    <property type="evidence" value="ECO:0007669"/>
    <property type="project" value="TreeGrafter"/>
</dbReference>
<protein>
    <recommendedName>
        <fullName evidence="4">A-kinase interacting protein 1</fullName>
    </recommendedName>
</protein>
<dbReference type="EMBL" id="JAFIRN010000011">
    <property type="protein sequence ID" value="KAG5839602.1"/>
    <property type="molecule type" value="Genomic_DNA"/>
</dbReference>
<evidence type="ECO:0000256" key="1">
    <source>
        <dbReference type="SAM" id="MobiDB-lite"/>
    </source>
</evidence>
<gene>
    <name evidence="2" type="ORF">ANANG_G00206680</name>
</gene>
<evidence type="ECO:0008006" key="4">
    <source>
        <dbReference type="Google" id="ProtNLM"/>
    </source>
</evidence>
<sequence>MSSQAWIESSLRRSSRLGLQVLERAQRRSVDWASVSPSSQPTPVEDASRNQPEPWEAEKARTRTTLDDAFETVVEFMAQTTHQCKNFYKSVPVQGTSEFEVKHVCRYHSHRLPRPLKHTTSRRNEQTPLEDFHIEVSPGTYAVTAGAVDSNQQTHLVQVEAGESVNLTFHL</sequence>
<organism evidence="2 3">
    <name type="scientific">Anguilla anguilla</name>
    <name type="common">European freshwater eel</name>
    <name type="synonym">Muraena anguilla</name>
    <dbReference type="NCBI Taxonomy" id="7936"/>
    <lineage>
        <taxon>Eukaryota</taxon>
        <taxon>Metazoa</taxon>
        <taxon>Chordata</taxon>
        <taxon>Craniata</taxon>
        <taxon>Vertebrata</taxon>
        <taxon>Euteleostomi</taxon>
        <taxon>Actinopterygii</taxon>
        <taxon>Neopterygii</taxon>
        <taxon>Teleostei</taxon>
        <taxon>Anguilliformes</taxon>
        <taxon>Anguillidae</taxon>
        <taxon>Anguilla</taxon>
    </lineage>
</organism>
<dbReference type="PANTHER" id="PTHR14330:SF2">
    <property type="entry name" value="A-KINASE-INTERACTING PROTEIN 1"/>
    <property type="match status" value="1"/>
</dbReference>
<reference evidence="2" key="1">
    <citation type="submission" date="2021-01" db="EMBL/GenBank/DDBJ databases">
        <title>A chromosome-scale assembly of European eel, Anguilla anguilla.</title>
        <authorList>
            <person name="Henkel C."/>
            <person name="Jong-Raadsen S.A."/>
            <person name="Dufour S."/>
            <person name="Weltzien F.-A."/>
            <person name="Palstra A.P."/>
            <person name="Pelster B."/>
            <person name="Spaink H.P."/>
            <person name="Van Den Thillart G.E."/>
            <person name="Jansen H."/>
            <person name="Zahm M."/>
            <person name="Klopp C."/>
            <person name="Cedric C."/>
            <person name="Louis A."/>
            <person name="Berthelot C."/>
            <person name="Parey E."/>
            <person name="Roest Crollius H."/>
            <person name="Montfort J."/>
            <person name="Robinson-Rechavi M."/>
            <person name="Bucao C."/>
            <person name="Bouchez O."/>
            <person name="Gislard M."/>
            <person name="Lluch J."/>
            <person name="Milhes M."/>
            <person name="Lampietro C."/>
            <person name="Lopez Roques C."/>
            <person name="Donnadieu C."/>
            <person name="Braasch I."/>
            <person name="Desvignes T."/>
            <person name="Postlethwait J."/>
            <person name="Bobe J."/>
            <person name="Guiguen Y."/>
            <person name="Dirks R."/>
        </authorList>
    </citation>
    <scope>NUCLEOTIDE SEQUENCE</scope>
    <source>
        <strain evidence="2">Tag_6206</strain>
        <tissue evidence="2">Liver</tissue>
    </source>
</reference>
<comment type="caution">
    <text evidence="2">The sequence shown here is derived from an EMBL/GenBank/DDBJ whole genome shotgun (WGS) entry which is preliminary data.</text>
</comment>
<evidence type="ECO:0000313" key="2">
    <source>
        <dbReference type="EMBL" id="KAG5839602.1"/>
    </source>
</evidence>
<dbReference type="InterPro" id="IPR033214">
    <property type="entry name" value="AKIP1"/>
</dbReference>
<evidence type="ECO:0000313" key="3">
    <source>
        <dbReference type="Proteomes" id="UP001044222"/>
    </source>
</evidence>
<keyword evidence="3" id="KW-1185">Reference proteome</keyword>
<dbReference type="Proteomes" id="UP001044222">
    <property type="component" value="Chromosome 11"/>
</dbReference>